<accession>A0A1M5GXN6</accession>
<dbReference type="EMBL" id="LT670817">
    <property type="protein sequence ID" value="SHG08468.1"/>
    <property type="molecule type" value="Genomic_DNA"/>
</dbReference>
<feature type="coiled-coil region" evidence="1">
    <location>
        <begin position="189"/>
        <end position="231"/>
    </location>
</feature>
<sequence length="321" mass="36300">MSGQLPQDQRRLPAPRSGNEWPNQFVITKAANKLDRLVAEMARMVRAINSLEKPTAQRVELAKEAAIDCERRVLPLVVSKDDERSEADELLDRCEPDNWRDENGRPLKSEIAKMLAIHMGSIPMPSNIGVAVFTRVLLDDVMALEPSFFILESACRELRTTKDWHPSIAEVIAAIKKQRGEWCERLDAVECIEGVYAELVEAIAEAEAQLATEEERRIKAAAERRRAEERKAAKSQPLVVGDRVRTVDHGTGTVLEIVPIHRFYVEYLVRFDTTSLWHLSAAYFERLIAGDEGYEPPALPMIEHKPSLPMEPITLTDHETC</sequence>
<proteinExistence type="predicted"/>
<gene>
    <name evidence="3" type="ORF">SAMN05443248_0225</name>
</gene>
<dbReference type="AlphaFoldDB" id="A0A1M5GXN6"/>
<dbReference type="Proteomes" id="UP000189796">
    <property type="component" value="Chromosome I"/>
</dbReference>
<keyword evidence="1" id="KW-0175">Coiled coil</keyword>
<evidence type="ECO:0000313" key="4">
    <source>
        <dbReference type="Proteomes" id="UP000189796"/>
    </source>
</evidence>
<evidence type="ECO:0000256" key="1">
    <source>
        <dbReference type="SAM" id="Coils"/>
    </source>
</evidence>
<evidence type="ECO:0000256" key="2">
    <source>
        <dbReference type="SAM" id="MobiDB-lite"/>
    </source>
</evidence>
<organism evidence="3 4">
    <name type="scientific">Bradyrhizobium erythrophlei</name>
    <dbReference type="NCBI Taxonomy" id="1437360"/>
    <lineage>
        <taxon>Bacteria</taxon>
        <taxon>Pseudomonadati</taxon>
        <taxon>Pseudomonadota</taxon>
        <taxon>Alphaproteobacteria</taxon>
        <taxon>Hyphomicrobiales</taxon>
        <taxon>Nitrobacteraceae</taxon>
        <taxon>Bradyrhizobium</taxon>
    </lineage>
</organism>
<feature type="region of interest" description="Disordered" evidence="2">
    <location>
        <begin position="1"/>
        <end position="21"/>
    </location>
</feature>
<evidence type="ECO:0000313" key="3">
    <source>
        <dbReference type="EMBL" id="SHG08468.1"/>
    </source>
</evidence>
<reference evidence="3 4" key="1">
    <citation type="submission" date="2016-11" db="EMBL/GenBank/DDBJ databases">
        <authorList>
            <person name="Jaros S."/>
            <person name="Januszkiewicz K."/>
            <person name="Wedrychowicz H."/>
        </authorList>
    </citation>
    <scope>NUCLEOTIDE SEQUENCE [LARGE SCALE GENOMIC DNA]</scope>
    <source>
        <strain evidence="3 4">GAS138</strain>
    </source>
</reference>
<name>A0A1M5GXN6_9BRAD</name>
<protein>
    <submittedName>
        <fullName evidence="3">Uncharacterized protein</fullName>
    </submittedName>
</protein>